<evidence type="ECO:0000256" key="7">
    <source>
        <dbReference type="ARBA" id="ARBA00023136"/>
    </source>
</evidence>
<dbReference type="Gene3D" id="3.40.1380.10">
    <property type="match status" value="1"/>
</dbReference>
<dbReference type="NCBIfam" id="TIGR01146">
    <property type="entry name" value="ATPsyn_F1gamma"/>
    <property type="match status" value="1"/>
</dbReference>
<dbReference type="CDD" id="cd12151">
    <property type="entry name" value="F1-ATPase_gamma"/>
    <property type="match status" value="1"/>
</dbReference>
<organism evidence="12 13">
    <name type="scientific">Jatrophihabitans endophyticus</name>
    <dbReference type="NCBI Taxonomy" id="1206085"/>
    <lineage>
        <taxon>Bacteria</taxon>
        <taxon>Bacillati</taxon>
        <taxon>Actinomycetota</taxon>
        <taxon>Actinomycetes</taxon>
        <taxon>Jatrophihabitantales</taxon>
        <taxon>Jatrophihabitantaceae</taxon>
        <taxon>Jatrophihabitans</taxon>
    </lineage>
</organism>
<keyword evidence="9 10" id="KW-0066">ATP synthesis</keyword>
<comment type="similarity">
    <text evidence="3 10">Belongs to the ATPase gamma chain family.</text>
</comment>
<evidence type="ECO:0000256" key="2">
    <source>
        <dbReference type="ARBA" id="ARBA00004170"/>
    </source>
</evidence>
<dbReference type="InterPro" id="IPR023632">
    <property type="entry name" value="ATP_synth_F1_gsu_CS"/>
</dbReference>
<dbReference type="Pfam" id="PF00231">
    <property type="entry name" value="ATP-synt"/>
    <property type="match status" value="1"/>
</dbReference>
<dbReference type="GO" id="GO:0045259">
    <property type="term" value="C:proton-transporting ATP synthase complex"/>
    <property type="evidence" value="ECO:0007669"/>
    <property type="project" value="UniProtKB-KW"/>
</dbReference>
<protein>
    <recommendedName>
        <fullName evidence="10">ATP synthase gamma chain</fullName>
    </recommendedName>
    <alternativeName>
        <fullName evidence="10">ATP synthase F1 sector gamma subunit</fullName>
    </alternativeName>
    <alternativeName>
        <fullName evidence="10">F-ATPase gamma subunit</fullName>
    </alternativeName>
</protein>
<dbReference type="PROSITE" id="PS00153">
    <property type="entry name" value="ATPASE_GAMMA"/>
    <property type="match status" value="1"/>
</dbReference>
<reference evidence="12 13" key="1">
    <citation type="submission" date="2016-11" db="EMBL/GenBank/DDBJ databases">
        <authorList>
            <person name="Jaros S."/>
            <person name="Januszkiewicz K."/>
            <person name="Wedrychowicz H."/>
        </authorList>
    </citation>
    <scope>NUCLEOTIDE SEQUENCE [LARGE SCALE GENOMIC DNA]</scope>
    <source>
        <strain evidence="12 13">DSM 45627</strain>
    </source>
</reference>
<feature type="compositionally biased region" description="Acidic residues" evidence="11">
    <location>
        <begin position="224"/>
        <end position="242"/>
    </location>
</feature>
<keyword evidence="8 10" id="KW-0139">CF(1)</keyword>
<evidence type="ECO:0000256" key="10">
    <source>
        <dbReference type="HAMAP-Rule" id="MF_00815"/>
    </source>
</evidence>
<dbReference type="Gene3D" id="1.10.287.80">
    <property type="entry name" value="ATP synthase, gamma subunit, helix hairpin domain"/>
    <property type="match status" value="2"/>
</dbReference>
<keyword evidence="7 10" id="KW-0472">Membrane</keyword>
<feature type="region of interest" description="Disordered" evidence="11">
    <location>
        <begin position="164"/>
        <end position="187"/>
    </location>
</feature>
<dbReference type="GO" id="GO:0005886">
    <property type="term" value="C:plasma membrane"/>
    <property type="evidence" value="ECO:0007669"/>
    <property type="project" value="UniProtKB-SubCell"/>
</dbReference>
<dbReference type="SUPFAM" id="SSF52943">
    <property type="entry name" value="ATP synthase (F1-ATPase), gamma subunit"/>
    <property type="match status" value="1"/>
</dbReference>
<dbReference type="OrthoDB" id="9812769at2"/>
<dbReference type="RefSeq" id="WP_073385697.1">
    <property type="nucleotide sequence ID" value="NZ_FQVU01000001.1"/>
</dbReference>
<dbReference type="InterPro" id="IPR000131">
    <property type="entry name" value="ATP_synth_F1_gsu"/>
</dbReference>
<evidence type="ECO:0000313" key="13">
    <source>
        <dbReference type="Proteomes" id="UP000186132"/>
    </source>
</evidence>
<evidence type="ECO:0000256" key="1">
    <source>
        <dbReference type="ARBA" id="ARBA00003456"/>
    </source>
</evidence>
<keyword evidence="10" id="KW-1003">Cell membrane</keyword>
<dbReference type="PRINTS" id="PR00126">
    <property type="entry name" value="ATPASEGAMMA"/>
</dbReference>
<evidence type="ECO:0000256" key="3">
    <source>
        <dbReference type="ARBA" id="ARBA00007681"/>
    </source>
</evidence>
<dbReference type="EMBL" id="FQVU01000001">
    <property type="protein sequence ID" value="SHF67095.1"/>
    <property type="molecule type" value="Genomic_DNA"/>
</dbReference>
<dbReference type="STRING" id="1206085.SAMN05443575_0600"/>
<evidence type="ECO:0000313" key="12">
    <source>
        <dbReference type="EMBL" id="SHF67095.1"/>
    </source>
</evidence>
<dbReference type="PANTHER" id="PTHR11693:SF22">
    <property type="entry name" value="ATP SYNTHASE SUBUNIT GAMMA, MITOCHONDRIAL"/>
    <property type="match status" value="1"/>
</dbReference>
<dbReference type="GO" id="GO:0005524">
    <property type="term" value="F:ATP binding"/>
    <property type="evidence" value="ECO:0007669"/>
    <property type="project" value="UniProtKB-UniRule"/>
</dbReference>
<comment type="subunit">
    <text evidence="10">F-type ATPases have 2 components, CF(1) - the catalytic core - and CF(0) - the membrane proton channel. CF(1) has five subunits: alpha(3), beta(3), gamma(1), delta(1), epsilon(1). CF(0) has three main subunits: a, b and c.</text>
</comment>
<keyword evidence="6 10" id="KW-0406">Ion transport</keyword>
<keyword evidence="5 10" id="KW-0375">Hydrogen ion transport</keyword>
<proteinExistence type="inferred from homology"/>
<dbReference type="GO" id="GO:0042777">
    <property type="term" value="P:proton motive force-driven plasma membrane ATP synthesis"/>
    <property type="evidence" value="ECO:0007669"/>
    <property type="project" value="UniProtKB-UniRule"/>
</dbReference>
<evidence type="ECO:0000256" key="4">
    <source>
        <dbReference type="ARBA" id="ARBA00022448"/>
    </source>
</evidence>
<name>A0A1M5DJN0_9ACTN</name>
<dbReference type="HAMAP" id="MF_00815">
    <property type="entry name" value="ATP_synth_gamma_bact"/>
    <property type="match status" value="1"/>
</dbReference>
<accession>A0A1M5DJN0</accession>
<evidence type="ECO:0000256" key="6">
    <source>
        <dbReference type="ARBA" id="ARBA00023065"/>
    </source>
</evidence>
<dbReference type="NCBIfam" id="NF004145">
    <property type="entry name" value="PRK05621.1-2"/>
    <property type="match status" value="1"/>
</dbReference>
<gene>
    <name evidence="10" type="primary">atpG</name>
    <name evidence="12" type="ORF">SAMN05443575_0600</name>
</gene>
<evidence type="ECO:0000256" key="11">
    <source>
        <dbReference type="SAM" id="MobiDB-lite"/>
    </source>
</evidence>
<sequence length="339" mass="36160">MGAQLRVYRRRIRSVNSTKKITKAMELIAASRIVKAQSRMNSAKPYAKELSRALAALSSDNTLRHPMLTGVENPRRAGILLITSDRGLAGGYNANAIRRANELARQLEGEGKEVDRYVIGRKGSAYFNFRQIPLAGQWSGFSEQPNFADARGATEAVVAALTATSEGTVGGGDDTDDGEGASSGGAREQRAGIDELWVIYTRFVNSVSQTPVAVQVSPVKGATDGDDLADEQSEDGEEEQAEESGGLPTLYEFEPEPASLIAAILPRYISSRIFSALLESAASESAARRRAMKSASDNATDLIKTFTRLANEARQAEITQEISEIVGGADALAATGSAE</sequence>
<evidence type="ECO:0000256" key="5">
    <source>
        <dbReference type="ARBA" id="ARBA00022781"/>
    </source>
</evidence>
<dbReference type="InterPro" id="IPR035968">
    <property type="entry name" value="ATP_synth_F1_ATPase_gsu"/>
</dbReference>
<evidence type="ECO:0000256" key="8">
    <source>
        <dbReference type="ARBA" id="ARBA00023196"/>
    </source>
</evidence>
<dbReference type="Proteomes" id="UP000186132">
    <property type="component" value="Unassembled WGS sequence"/>
</dbReference>
<dbReference type="GO" id="GO:0046933">
    <property type="term" value="F:proton-transporting ATP synthase activity, rotational mechanism"/>
    <property type="evidence" value="ECO:0007669"/>
    <property type="project" value="UniProtKB-UniRule"/>
</dbReference>
<keyword evidence="13" id="KW-1185">Reference proteome</keyword>
<dbReference type="PANTHER" id="PTHR11693">
    <property type="entry name" value="ATP SYNTHASE GAMMA CHAIN"/>
    <property type="match status" value="1"/>
</dbReference>
<keyword evidence="4 10" id="KW-0813">Transport</keyword>
<feature type="region of interest" description="Disordered" evidence="11">
    <location>
        <begin position="216"/>
        <end position="249"/>
    </location>
</feature>
<dbReference type="AlphaFoldDB" id="A0A1M5DJN0"/>
<comment type="subcellular location">
    <subcellularLocation>
        <location evidence="10">Cell membrane</location>
        <topology evidence="10">Peripheral membrane protein</topology>
    </subcellularLocation>
    <subcellularLocation>
        <location evidence="2">Membrane</location>
        <topology evidence="2">Peripheral membrane protein</topology>
    </subcellularLocation>
</comment>
<comment type="function">
    <text evidence="1 10">Produces ATP from ADP in the presence of a proton gradient across the membrane. The gamma chain is believed to be important in regulating ATPase activity and the flow of protons through the CF(0) complex.</text>
</comment>
<evidence type="ECO:0000256" key="9">
    <source>
        <dbReference type="ARBA" id="ARBA00023310"/>
    </source>
</evidence>